<reference evidence="1 2" key="1">
    <citation type="submission" date="2014-07" db="EMBL/GenBank/DDBJ databases">
        <title>Methanogenic archaea and the global carbon cycle.</title>
        <authorList>
            <person name="Henriksen J.R."/>
            <person name="Luke J."/>
            <person name="Reinhart S."/>
            <person name="Benedict M.N."/>
            <person name="Youngblut N.D."/>
            <person name="Metcalf M.E."/>
            <person name="Whitaker R.J."/>
            <person name="Metcalf W.W."/>
        </authorList>
    </citation>
    <scope>NUCLEOTIDE SEQUENCE [LARGE SCALE GENOMIC DNA]</scope>
    <source>
        <strain evidence="1 2">Z-7289</strain>
    </source>
</reference>
<protein>
    <recommendedName>
        <fullName evidence="3">Mobile element protein</fullName>
    </recommendedName>
</protein>
<dbReference type="GeneID" id="24806993"/>
<name>A0A0E3S557_9EURY</name>
<dbReference type="KEGG" id="mls:MSLAZ_2185"/>
<dbReference type="EMBL" id="CP009515">
    <property type="protein sequence ID" value="AKB75446.1"/>
    <property type="molecule type" value="Genomic_DNA"/>
</dbReference>
<dbReference type="PATRIC" id="fig|1434111.4.peg.2904"/>
<evidence type="ECO:0008006" key="3">
    <source>
        <dbReference type="Google" id="ProtNLM"/>
    </source>
</evidence>
<evidence type="ECO:0000313" key="2">
    <source>
        <dbReference type="Proteomes" id="UP000033072"/>
    </source>
</evidence>
<dbReference type="HOGENOM" id="CLU_2406383_0_0_2"/>
<dbReference type="RefSeq" id="WP_048126959.1">
    <property type="nucleotide sequence ID" value="NZ_CP009515.1"/>
</dbReference>
<gene>
    <name evidence="1" type="ORF">MSLAZ_2185</name>
</gene>
<evidence type="ECO:0000313" key="1">
    <source>
        <dbReference type="EMBL" id="AKB75446.1"/>
    </source>
</evidence>
<sequence length="92" mass="10813">MEWTPTNYEKLFNAVEQKISFLSNDRIKSDIERHNLYGKEINDGGITQEDRKRIDKMCKYEDGIKDQIYHIEQLKGSVIEALDKLKGHIDTI</sequence>
<accession>A0A0E3S557</accession>
<dbReference type="AlphaFoldDB" id="A0A0E3S557"/>
<dbReference type="Proteomes" id="UP000033072">
    <property type="component" value="Chromosome"/>
</dbReference>
<proteinExistence type="predicted"/>
<organism evidence="1 2">
    <name type="scientific">Methanosarcina lacustris Z-7289</name>
    <dbReference type="NCBI Taxonomy" id="1434111"/>
    <lineage>
        <taxon>Archaea</taxon>
        <taxon>Methanobacteriati</taxon>
        <taxon>Methanobacteriota</taxon>
        <taxon>Stenosarchaea group</taxon>
        <taxon>Methanomicrobia</taxon>
        <taxon>Methanosarcinales</taxon>
        <taxon>Methanosarcinaceae</taxon>
        <taxon>Methanosarcina</taxon>
    </lineage>
</organism>
<keyword evidence="2" id="KW-1185">Reference proteome</keyword>